<feature type="non-terminal residue" evidence="2">
    <location>
        <position position="152"/>
    </location>
</feature>
<proteinExistence type="predicted"/>
<dbReference type="OrthoDB" id="3936150at2759"/>
<gene>
    <name evidence="2" type="ORF">SVUK_LOCUS1298</name>
</gene>
<sequence>MISDLSMGEEDAEAANGLKAMSSMGAPDERSRTSSLVINYLHLDADKVLSAYGKYGRYQASMVTYLVLNSVHILFAINMMVMPFITEDPKFECQITPPEGVQWEYRIVDKCTVKDGNNWTLTCDSIPGARYNYSDVIHESLASEFNLVCDNY</sequence>
<feature type="transmembrane region" description="Helical" evidence="1">
    <location>
        <begin position="63"/>
        <end position="85"/>
    </location>
</feature>
<keyword evidence="1" id="KW-0812">Transmembrane</keyword>
<keyword evidence="1" id="KW-0472">Membrane</keyword>
<organism evidence="2 3">
    <name type="scientific">Strongylus vulgaris</name>
    <name type="common">Blood worm</name>
    <dbReference type="NCBI Taxonomy" id="40348"/>
    <lineage>
        <taxon>Eukaryota</taxon>
        <taxon>Metazoa</taxon>
        <taxon>Ecdysozoa</taxon>
        <taxon>Nematoda</taxon>
        <taxon>Chromadorea</taxon>
        <taxon>Rhabditida</taxon>
        <taxon>Rhabditina</taxon>
        <taxon>Rhabditomorpha</taxon>
        <taxon>Strongyloidea</taxon>
        <taxon>Strongylidae</taxon>
        <taxon>Strongylus</taxon>
    </lineage>
</organism>
<evidence type="ECO:0000256" key="1">
    <source>
        <dbReference type="SAM" id="Phobius"/>
    </source>
</evidence>
<evidence type="ECO:0000313" key="3">
    <source>
        <dbReference type="Proteomes" id="UP000270094"/>
    </source>
</evidence>
<dbReference type="Proteomes" id="UP000270094">
    <property type="component" value="Unassembled WGS sequence"/>
</dbReference>
<dbReference type="AlphaFoldDB" id="A0A3P7I140"/>
<dbReference type="EMBL" id="UYYB01002517">
    <property type="protein sequence ID" value="VDM66300.1"/>
    <property type="molecule type" value="Genomic_DNA"/>
</dbReference>
<accession>A0A3P7I140</accession>
<protein>
    <submittedName>
        <fullName evidence="2">Uncharacterized protein</fullName>
    </submittedName>
</protein>
<evidence type="ECO:0000313" key="2">
    <source>
        <dbReference type="EMBL" id="VDM66300.1"/>
    </source>
</evidence>
<name>A0A3P7I140_STRVU</name>
<keyword evidence="3" id="KW-1185">Reference proteome</keyword>
<keyword evidence="1" id="KW-1133">Transmembrane helix</keyword>
<reference evidence="2 3" key="1">
    <citation type="submission" date="2018-11" db="EMBL/GenBank/DDBJ databases">
        <authorList>
            <consortium name="Pathogen Informatics"/>
        </authorList>
    </citation>
    <scope>NUCLEOTIDE SEQUENCE [LARGE SCALE GENOMIC DNA]</scope>
</reference>